<feature type="compositionally biased region" description="Polar residues" evidence="2">
    <location>
        <begin position="431"/>
        <end position="444"/>
    </location>
</feature>
<dbReference type="Proteomes" id="UP000887563">
    <property type="component" value="Unplaced"/>
</dbReference>
<dbReference type="PANTHER" id="PTHR11909">
    <property type="entry name" value="CASEIN KINASE-RELATED"/>
    <property type="match status" value="1"/>
</dbReference>
<evidence type="ECO:0000256" key="1">
    <source>
        <dbReference type="PROSITE-ProRule" id="PRU10141"/>
    </source>
</evidence>
<keyword evidence="1" id="KW-0067">ATP-binding</keyword>
<feature type="region of interest" description="Disordered" evidence="2">
    <location>
        <begin position="421"/>
        <end position="444"/>
    </location>
</feature>
<feature type="domain" description="Protein kinase" evidence="3">
    <location>
        <begin position="130"/>
        <end position="403"/>
    </location>
</feature>
<dbReference type="GO" id="GO:0004672">
    <property type="term" value="F:protein kinase activity"/>
    <property type="evidence" value="ECO:0007669"/>
    <property type="project" value="InterPro"/>
</dbReference>
<organism evidence="4 5">
    <name type="scientific">Meloidogyne incognita</name>
    <name type="common">Southern root-knot nematode worm</name>
    <name type="synonym">Oxyuris incognita</name>
    <dbReference type="NCBI Taxonomy" id="6306"/>
    <lineage>
        <taxon>Eukaryota</taxon>
        <taxon>Metazoa</taxon>
        <taxon>Ecdysozoa</taxon>
        <taxon>Nematoda</taxon>
        <taxon>Chromadorea</taxon>
        <taxon>Rhabditida</taxon>
        <taxon>Tylenchina</taxon>
        <taxon>Tylenchomorpha</taxon>
        <taxon>Tylenchoidea</taxon>
        <taxon>Meloidogynidae</taxon>
        <taxon>Meloidogyninae</taxon>
        <taxon>Meloidogyne</taxon>
        <taxon>Meloidogyne incognita group</taxon>
    </lineage>
</organism>
<evidence type="ECO:0000259" key="3">
    <source>
        <dbReference type="PROSITE" id="PS50011"/>
    </source>
</evidence>
<dbReference type="Pfam" id="PF00069">
    <property type="entry name" value="Pkinase"/>
    <property type="match status" value="1"/>
</dbReference>
<keyword evidence="1" id="KW-0547">Nucleotide-binding</keyword>
<dbReference type="InterPro" id="IPR000719">
    <property type="entry name" value="Prot_kinase_dom"/>
</dbReference>
<evidence type="ECO:0000313" key="4">
    <source>
        <dbReference type="Proteomes" id="UP000887563"/>
    </source>
</evidence>
<dbReference type="WBParaSite" id="Minc3s01462g24023">
    <property type="protein sequence ID" value="Minc3s01462g24023"/>
    <property type="gene ID" value="Minc3s01462g24023"/>
</dbReference>
<dbReference type="AlphaFoldDB" id="A0A914M940"/>
<dbReference type="InterPro" id="IPR050235">
    <property type="entry name" value="CK1_Ser-Thr_kinase"/>
</dbReference>
<accession>A0A914M940</accession>
<dbReference type="PROSITE" id="PS50011">
    <property type="entry name" value="PROTEIN_KINASE_DOM"/>
    <property type="match status" value="1"/>
</dbReference>
<dbReference type="InterPro" id="IPR011009">
    <property type="entry name" value="Kinase-like_dom_sf"/>
</dbReference>
<dbReference type="InterPro" id="IPR017441">
    <property type="entry name" value="Protein_kinase_ATP_BS"/>
</dbReference>
<proteinExistence type="predicted"/>
<dbReference type="GO" id="GO:0005524">
    <property type="term" value="F:ATP binding"/>
    <property type="evidence" value="ECO:0007669"/>
    <property type="project" value="UniProtKB-UniRule"/>
</dbReference>
<protein>
    <submittedName>
        <fullName evidence="5">Protein kinase domain-containing protein</fullName>
    </submittedName>
</protein>
<dbReference type="SMART" id="SM00220">
    <property type="entry name" value="S_TKc"/>
    <property type="match status" value="1"/>
</dbReference>
<dbReference type="SUPFAM" id="SSF56112">
    <property type="entry name" value="Protein kinase-like (PK-like)"/>
    <property type="match status" value="1"/>
</dbReference>
<dbReference type="PROSITE" id="PS00107">
    <property type="entry name" value="PROTEIN_KINASE_ATP"/>
    <property type="match status" value="1"/>
</dbReference>
<keyword evidence="4" id="KW-1185">Reference proteome</keyword>
<reference evidence="5" key="1">
    <citation type="submission" date="2022-11" db="UniProtKB">
        <authorList>
            <consortium name="WormBaseParasite"/>
        </authorList>
    </citation>
    <scope>IDENTIFICATION</scope>
</reference>
<feature type="binding site" evidence="1">
    <location>
        <position position="164"/>
    </location>
    <ligand>
        <name>ATP</name>
        <dbReference type="ChEBI" id="CHEBI:30616"/>
    </ligand>
</feature>
<name>A0A914M940_MELIC</name>
<sequence>MDTDNIQIPAGISKFGRIWIVSSLIRRIRIFIGGEAIRMSGFTTKYFYKRIKFSVIVTTPLSSQQRPSSFSTINSVPAARRPIYNQQCRSFFFAISALLADNFVAMSVRPREGDLNVRAGFTFESERSTYKLEELIGDGGYGQVFEADAISKGKKQDTKRLAVKLERRSGATDIEARVLETAKDKNCRHIPKIFDHGVIQSRGCSFIAMELKGRDLYRLRKDRNNGSFTLGTAVRVALVTLEAIRELHEVCGFISRDIKAGNFVTGQTTSDDIRNIYLIDFGLCRKYKDANNNIVVARPDVGWRGTTRYGSRSAHLHQDLARRDDVESWFYMIVEMTKGSLPWSAERDRAAVYKSKLAALSNLDDFLNGCPQGYRELIGPIIKLNFGDAPAYKEMGRVLERIITEQGIDKKGKMDWELAEEPEVAAEGEQQLDSFPTSTTQRRV</sequence>
<evidence type="ECO:0000313" key="5">
    <source>
        <dbReference type="WBParaSite" id="Minc3s01462g24023"/>
    </source>
</evidence>
<dbReference type="Gene3D" id="1.10.510.10">
    <property type="entry name" value="Transferase(Phosphotransferase) domain 1"/>
    <property type="match status" value="1"/>
</dbReference>
<evidence type="ECO:0000256" key="2">
    <source>
        <dbReference type="SAM" id="MobiDB-lite"/>
    </source>
</evidence>